<keyword evidence="3" id="KW-1185">Reference proteome</keyword>
<sequence>MKLKAVQERSYPYQQDQCQWKVVILCGEHNHPPFTGDPSSSVPAPAQFRKIEQDGIKWLTVMSQEAKCDLRQLTIGLRISFGDKYQYVKGNDVRNALQRVKQQEEKKMREEAWAQHLRDQAREAQEQQREGNTGEGGGDRENGADGQLQQEARQAGHTRGRLAPQSGEESGGEQGGGYG</sequence>
<dbReference type="EMBL" id="MU853766">
    <property type="protein sequence ID" value="KAK3943364.1"/>
    <property type="molecule type" value="Genomic_DNA"/>
</dbReference>
<reference evidence="3" key="1">
    <citation type="journal article" date="2023" name="Mol. Phylogenet. Evol.">
        <title>Genome-scale phylogeny and comparative genomics of the fungal order Sordariales.</title>
        <authorList>
            <person name="Hensen N."/>
            <person name="Bonometti L."/>
            <person name="Westerberg I."/>
            <person name="Brannstrom I.O."/>
            <person name="Guillou S."/>
            <person name="Cros-Aarteil S."/>
            <person name="Calhoun S."/>
            <person name="Haridas S."/>
            <person name="Kuo A."/>
            <person name="Mondo S."/>
            <person name="Pangilinan J."/>
            <person name="Riley R."/>
            <person name="LaButti K."/>
            <person name="Andreopoulos B."/>
            <person name="Lipzen A."/>
            <person name="Chen C."/>
            <person name="Yan M."/>
            <person name="Daum C."/>
            <person name="Ng V."/>
            <person name="Clum A."/>
            <person name="Steindorff A."/>
            <person name="Ohm R.A."/>
            <person name="Martin F."/>
            <person name="Silar P."/>
            <person name="Natvig D.O."/>
            <person name="Lalanne C."/>
            <person name="Gautier V."/>
            <person name="Ament-Velasquez S.L."/>
            <person name="Kruys A."/>
            <person name="Hutchinson M.I."/>
            <person name="Powell A.J."/>
            <person name="Barry K."/>
            <person name="Miller A.N."/>
            <person name="Grigoriev I.V."/>
            <person name="Debuchy R."/>
            <person name="Gladieux P."/>
            <person name="Hiltunen Thoren M."/>
            <person name="Johannesson H."/>
        </authorList>
    </citation>
    <scope>NUCLEOTIDE SEQUENCE [LARGE SCALE GENOMIC DNA]</scope>
    <source>
        <strain evidence="3">CBS 340.73</strain>
    </source>
</reference>
<proteinExistence type="predicted"/>
<accession>A0AAN6NE24</accession>
<organism evidence="2 3">
    <name type="scientific">Diplogelasinospora grovesii</name>
    <dbReference type="NCBI Taxonomy" id="303347"/>
    <lineage>
        <taxon>Eukaryota</taxon>
        <taxon>Fungi</taxon>
        <taxon>Dikarya</taxon>
        <taxon>Ascomycota</taxon>
        <taxon>Pezizomycotina</taxon>
        <taxon>Sordariomycetes</taxon>
        <taxon>Sordariomycetidae</taxon>
        <taxon>Sordariales</taxon>
        <taxon>Diplogelasinosporaceae</taxon>
        <taxon>Diplogelasinospora</taxon>
    </lineage>
</organism>
<comment type="caution">
    <text evidence="2">The sequence shown here is derived from an EMBL/GenBank/DDBJ whole genome shotgun (WGS) entry which is preliminary data.</text>
</comment>
<evidence type="ECO:0000256" key="1">
    <source>
        <dbReference type="SAM" id="MobiDB-lite"/>
    </source>
</evidence>
<dbReference type="AlphaFoldDB" id="A0AAN6NE24"/>
<feature type="compositionally biased region" description="Basic and acidic residues" evidence="1">
    <location>
        <begin position="107"/>
        <end position="129"/>
    </location>
</feature>
<protein>
    <submittedName>
        <fullName evidence="2">Uncharacterized protein</fullName>
    </submittedName>
</protein>
<evidence type="ECO:0000313" key="3">
    <source>
        <dbReference type="Proteomes" id="UP001303473"/>
    </source>
</evidence>
<name>A0AAN6NE24_9PEZI</name>
<feature type="region of interest" description="Disordered" evidence="1">
    <location>
        <begin position="107"/>
        <end position="179"/>
    </location>
</feature>
<evidence type="ECO:0000313" key="2">
    <source>
        <dbReference type="EMBL" id="KAK3943364.1"/>
    </source>
</evidence>
<dbReference type="Proteomes" id="UP001303473">
    <property type="component" value="Unassembled WGS sequence"/>
</dbReference>
<gene>
    <name evidence="2" type="ORF">QBC46DRAFT_377651</name>
</gene>